<evidence type="ECO:0000256" key="1">
    <source>
        <dbReference type="ARBA" id="ARBA00010457"/>
    </source>
</evidence>
<organism evidence="4 5">
    <name type="scientific">Nocardioides marmoribigeumensis</name>
    <dbReference type="NCBI Taxonomy" id="433649"/>
    <lineage>
        <taxon>Bacteria</taxon>
        <taxon>Bacillati</taxon>
        <taxon>Actinomycetota</taxon>
        <taxon>Actinomycetes</taxon>
        <taxon>Propionibacteriales</taxon>
        <taxon>Nocardioidaceae</taxon>
        <taxon>Nocardioides</taxon>
    </lineage>
</organism>
<proteinExistence type="inferred from homology"/>
<feature type="chain" id="PRO_5047297442" description="Superoxide dismutase copper/zinc binding domain-containing protein" evidence="3">
    <location>
        <begin position="18"/>
        <end position="207"/>
    </location>
</feature>
<keyword evidence="5" id="KW-1185">Reference proteome</keyword>
<sequence length="207" mass="21031">MGALTATIVAIPFSAMAASGGKLTAELAPVPHSAAADGGSDVTGHADIKLTGRTISVHLTASGLTPGEPHAMHIHGVFDHVNECPTADADVNTGDPIDDSTPQQEGTPDGLISLNEGAPSYGPIDVSLTRTGATDPGSGLALERFVSADANGDLSYQRTITVSKQVAKNLSDLHIVIHGTDLPWDADSSSLSSLFEATLPVACGSIN</sequence>
<gene>
    <name evidence="4" type="ORF">J2S63_004182</name>
</gene>
<dbReference type="SUPFAM" id="SSF49329">
    <property type="entry name" value="Cu,Zn superoxide dismutase-like"/>
    <property type="match status" value="1"/>
</dbReference>
<evidence type="ECO:0008006" key="6">
    <source>
        <dbReference type="Google" id="ProtNLM"/>
    </source>
</evidence>
<comment type="similarity">
    <text evidence="1">Belongs to the Cu-Zn superoxide dismutase family.</text>
</comment>
<name>A0ABU2C236_9ACTN</name>
<dbReference type="RefSeq" id="WP_310306460.1">
    <property type="nucleotide sequence ID" value="NZ_BAAAPS010000006.1"/>
</dbReference>
<protein>
    <recommendedName>
        <fullName evidence="6">Superoxide dismutase copper/zinc binding domain-containing protein</fullName>
    </recommendedName>
</protein>
<comment type="caution">
    <text evidence="4">The sequence shown here is derived from an EMBL/GenBank/DDBJ whole genome shotgun (WGS) entry which is preliminary data.</text>
</comment>
<dbReference type="EMBL" id="JAVDYG010000001">
    <property type="protein sequence ID" value="MDR7364629.1"/>
    <property type="molecule type" value="Genomic_DNA"/>
</dbReference>
<evidence type="ECO:0000256" key="2">
    <source>
        <dbReference type="SAM" id="MobiDB-lite"/>
    </source>
</evidence>
<feature type="region of interest" description="Disordered" evidence="2">
    <location>
        <begin position="85"/>
        <end position="110"/>
    </location>
</feature>
<accession>A0ABU2C236</accession>
<dbReference type="Gene3D" id="2.60.40.200">
    <property type="entry name" value="Superoxide dismutase, copper/zinc binding domain"/>
    <property type="match status" value="1"/>
</dbReference>
<dbReference type="InterPro" id="IPR036423">
    <property type="entry name" value="SOD-like_Cu/Zn_dom_sf"/>
</dbReference>
<evidence type="ECO:0000256" key="3">
    <source>
        <dbReference type="SAM" id="SignalP"/>
    </source>
</evidence>
<evidence type="ECO:0000313" key="4">
    <source>
        <dbReference type="EMBL" id="MDR7364629.1"/>
    </source>
</evidence>
<reference evidence="4 5" key="1">
    <citation type="submission" date="2023-07" db="EMBL/GenBank/DDBJ databases">
        <title>Sequencing the genomes of 1000 actinobacteria strains.</title>
        <authorList>
            <person name="Klenk H.-P."/>
        </authorList>
    </citation>
    <scope>NUCLEOTIDE SEQUENCE [LARGE SCALE GENOMIC DNA]</scope>
    <source>
        <strain evidence="4 5">DSM 19426</strain>
    </source>
</reference>
<feature type="signal peptide" evidence="3">
    <location>
        <begin position="1"/>
        <end position="17"/>
    </location>
</feature>
<evidence type="ECO:0000313" key="5">
    <source>
        <dbReference type="Proteomes" id="UP001183648"/>
    </source>
</evidence>
<dbReference type="Proteomes" id="UP001183648">
    <property type="component" value="Unassembled WGS sequence"/>
</dbReference>
<keyword evidence="3" id="KW-0732">Signal</keyword>